<dbReference type="InterPro" id="IPR015590">
    <property type="entry name" value="Aldehyde_DH_dom"/>
</dbReference>
<dbReference type="HOGENOM" id="CLU_005391_3_4_1"/>
<feature type="domain" description="Aldehyde dehydrogenase" evidence="5">
    <location>
        <begin position="12"/>
        <end position="135"/>
    </location>
</feature>
<evidence type="ECO:0000313" key="7">
    <source>
        <dbReference type="Proteomes" id="UP000015102"/>
    </source>
</evidence>
<reference evidence="6" key="2">
    <citation type="submission" date="2015-06" db="UniProtKB">
        <authorList>
            <consortium name="EnsemblMetazoa"/>
        </authorList>
    </citation>
    <scope>IDENTIFICATION</scope>
</reference>
<dbReference type="InterPro" id="IPR016161">
    <property type="entry name" value="Ald_DH/histidinol_DH"/>
</dbReference>
<dbReference type="InterPro" id="IPR016162">
    <property type="entry name" value="Ald_DH_N"/>
</dbReference>
<evidence type="ECO:0000256" key="2">
    <source>
        <dbReference type="ARBA" id="ARBA00023002"/>
    </source>
</evidence>
<dbReference type="PROSITE" id="PS00687">
    <property type="entry name" value="ALDEHYDE_DEHYDR_GLU"/>
    <property type="match status" value="1"/>
</dbReference>
<dbReference type="SUPFAM" id="SSF53720">
    <property type="entry name" value="ALDH-like"/>
    <property type="match status" value="1"/>
</dbReference>
<evidence type="ECO:0000259" key="5">
    <source>
        <dbReference type="Pfam" id="PF00171"/>
    </source>
</evidence>
<accession>T1GD17</accession>
<dbReference type="InterPro" id="IPR016163">
    <property type="entry name" value="Ald_DH_C"/>
</dbReference>
<dbReference type="GO" id="GO:0006081">
    <property type="term" value="P:aldehyde metabolic process"/>
    <property type="evidence" value="ECO:0007669"/>
    <property type="project" value="InterPro"/>
</dbReference>
<feature type="domain" description="Aldehyde dehydrogenase" evidence="5">
    <location>
        <begin position="143"/>
        <end position="239"/>
    </location>
</feature>
<evidence type="ECO:0000256" key="4">
    <source>
        <dbReference type="RuleBase" id="RU003345"/>
    </source>
</evidence>
<dbReference type="PANTHER" id="PTHR43570">
    <property type="entry name" value="ALDEHYDE DEHYDROGENASE"/>
    <property type="match status" value="1"/>
</dbReference>
<keyword evidence="2 4" id="KW-0560">Oxidoreductase</keyword>
<name>T1GD17_MEGSC</name>
<dbReference type="GO" id="GO:0005737">
    <property type="term" value="C:cytoplasm"/>
    <property type="evidence" value="ECO:0007669"/>
    <property type="project" value="TreeGrafter"/>
</dbReference>
<dbReference type="AlphaFoldDB" id="T1GD17"/>
<dbReference type="InterPro" id="IPR029510">
    <property type="entry name" value="Ald_DH_CS_GLU"/>
</dbReference>
<dbReference type="EnsemblMetazoa" id="MESCA001196-RA">
    <property type="protein sequence ID" value="MESCA001196-PA"/>
    <property type="gene ID" value="MESCA001196"/>
</dbReference>
<reference evidence="7" key="1">
    <citation type="submission" date="2013-02" db="EMBL/GenBank/DDBJ databases">
        <authorList>
            <person name="Hughes D."/>
        </authorList>
    </citation>
    <scope>NUCLEOTIDE SEQUENCE</scope>
    <source>
        <strain>Durham</strain>
        <strain evidence="7">NC isolate 2 -- Noor lab</strain>
    </source>
</reference>
<dbReference type="InterPro" id="IPR012394">
    <property type="entry name" value="Aldehyde_DH_NAD(P)"/>
</dbReference>
<dbReference type="PANTHER" id="PTHR43570:SF16">
    <property type="entry name" value="ALDEHYDE DEHYDROGENASE TYPE III, ISOFORM Q"/>
    <property type="match status" value="1"/>
</dbReference>
<feature type="active site" evidence="3">
    <location>
        <position position="158"/>
    </location>
</feature>
<sequence length="240" mass="27379">MTFNFTFSKRQIEAMLKMIDDHEQDMISALEKDLRRPKQECMVVEIDFLRNDLKNILYNIDEWVKPERPEKTFVNLLDDVIIYHDPYGVALVMGAWNYPIQLLLVPVAAAIAAGNCVVVKPSEVAESCSKLMEDLVTKYLDNIVHKAANQYLTPVTLELGGKSPCYIDSTADIEKTTKRILWGKMINAGQTCIAPDYILCTKETETKFLAEARKVLKEWYGDNAKDSPDISRIIHQRAFT</sequence>
<comment type="similarity">
    <text evidence="1 4">Belongs to the aldehyde dehydrogenase family.</text>
</comment>
<dbReference type="STRING" id="36166.T1GD17"/>
<dbReference type="OMA" id="HIQYITS"/>
<dbReference type="Proteomes" id="UP000015102">
    <property type="component" value="Unassembled WGS sequence"/>
</dbReference>
<evidence type="ECO:0000313" key="6">
    <source>
        <dbReference type="EnsemblMetazoa" id="MESCA001196-PA"/>
    </source>
</evidence>
<dbReference type="EMBL" id="CAQQ02391909">
    <property type="status" value="NOT_ANNOTATED_CDS"/>
    <property type="molecule type" value="Genomic_DNA"/>
</dbReference>
<evidence type="ECO:0000256" key="3">
    <source>
        <dbReference type="PROSITE-ProRule" id="PRU10007"/>
    </source>
</evidence>
<organism evidence="6 7">
    <name type="scientific">Megaselia scalaris</name>
    <name type="common">Humpbacked fly</name>
    <name type="synonym">Phora scalaris</name>
    <dbReference type="NCBI Taxonomy" id="36166"/>
    <lineage>
        <taxon>Eukaryota</taxon>
        <taxon>Metazoa</taxon>
        <taxon>Ecdysozoa</taxon>
        <taxon>Arthropoda</taxon>
        <taxon>Hexapoda</taxon>
        <taxon>Insecta</taxon>
        <taxon>Pterygota</taxon>
        <taxon>Neoptera</taxon>
        <taxon>Endopterygota</taxon>
        <taxon>Diptera</taxon>
        <taxon>Brachycera</taxon>
        <taxon>Muscomorpha</taxon>
        <taxon>Platypezoidea</taxon>
        <taxon>Phoridae</taxon>
        <taxon>Megaseliini</taxon>
        <taxon>Megaselia</taxon>
    </lineage>
</organism>
<proteinExistence type="inferred from homology"/>
<keyword evidence="7" id="KW-1185">Reference proteome</keyword>
<evidence type="ECO:0000256" key="1">
    <source>
        <dbReference type="ARBA" id="ARBA00009986"/>
    </source>
</evidence>
<protein>
    <recommendedName>
        <fullName evidence="5">Aldehyde dehydrogenase domain-containing protein</fullName>
    </recommendedName>
</protein>
<dbReference type="GO" id="GO:0004029">
    <property type="term" value="F:aldehyde dehydrogenase (NAD+) activity"/>
    <property type="evidence" value="ECO:0007669"/>
    <property type="project" value="TreeGrafter"/>
</dbReference>
<dbReference type="Pfam" id="PF00171">
    <property type="entry name" value="Aldedh"/>
    <property type="match status" value="2"/>
</dbReference>
<dbReference type="Gene3D" id="3.40.309.10">
    <property type="entry name" value="Aldehyde Dehydrogenase, Chain A, domain 2"/>
    <property type="match status" value="1"/>
</dbReference>
<dbReference type="Gene3D" id="3.40.605.10">
    <property type="entry name" value="Aldehyde Dehydrogenase, Chain A, domain 1"/>
    <property type="match status" value="2"/>
</dbReference>